<organism evidence="2 3">
    <name type="scientific">Xenopus laevis</name>
    <name type="common">African clawed frog</name>
    <dbReference type="NCBI Taxonomy" id="8355"/>
    <lineage>
        <taxon>Eukaryota</taxon>
        <taxon>Metazoa</taxon>
        <taxon>Chordata</taxon>
        <taxon>Craniata</taxon>
        <taxon>Vertebrata</taxon>
        <taxon>Euteleostomi</taxon>
        <taxon>Amphibia</taxon>
        <taxon>Batrachia</taxon>
        <taxon>Anura</taxon>
        <taxon>Pipoidea</taxon>
        <taxon>Pipidae</taxon>
        <taxon>Xenopodinae</taxon>
        <taxon>Xenopus</taxon>
        <taxon>Xenopus</taxon>
    </lineage>
</organism>
<name>A0A974DUH2_XENLA</name>
<proteinExistence type="predicted"/>
<keyword evidence="1" id="KW-1133">Transmembrane helix</keyword>
<evidence type="ECO:0000313" key="2">
    <source>
        <dbReference type="EMBL" id="OCT97466.1"/>
    </source>
</evidence>
<evidence type="ECO:0008006" key="4">
    <source>
        <dbReference type="Google" id="ProtNLM"/>
    </source>
</evidence>
<reference evidence="3" key="1">
    <citation type="journal article" date="2016" name="Nature">
        <title>Genome evolution in the allotetraploid frog Xenopus laevis.</title>
        <authorList>
            <person name="Session A.M."/>
            <person name="Uno Y."/>
            <person name="Kwon T."/>
            <person name="Chapman J.A."/>
            <person name="Toyoda A."/>
            <person name="Takahashi S."/>
            <person name="Fukui A."/>
            <person name="Hikosaka A."/>
            <person name="Suzuki A."/>
            <person name="Kondo M."/>
            <person name="van Heeringen S.J."/>
            <person name="Quigley I."/>
            <person name="Heinz S."/>
            <person name="Ogino H."/>
            <person name="Ochi H."/>
            <person name="Hellsten U."/>
            <person name="Lyons J.B."/>
            <person name="Simakov O."/>
            <person name="Putnam N."/>
            <person name="Stites J."/>
            <person name="Kuroki Y."/>
            <person name="Tanaka T."/>
            <person name="Michiue T."/>
            <person name="Watanabe M."/>
            <person name="Bogdanovic O."/>
            <person name="Lister R."/>
            <person name="Georgiou G."/>
            <person name="Paranjpe S.S."/>
            <person name="van Kruijsbergen I."/>
            <person name="Shu S."/>
            <person name="Carlson J."/>
            <person name="Kinoshita T."/>
            <person name="Ohta Y."/>
            <person name="Mawaribuchi S."/>
            <person name="Jenkins J."/>
            <person name="Grimwood J."/>
            <person name="Schmutz J."/>
            <person name="Mitros T."/>
            <person name="Mozaffari S.V."/>
            <person name="Suzuki Y."/>
            <person name="Haramoto Y."/>
            <person name="Yamamoto T.S."/>
            <person name="Takagi C."/>
            <person name="Heald R."/>
            <person name="Miller K."/>
            <person name="Haudenschild C."/>
            <person name="Kitzman J."/>
            <person name="Nakayama T."/>
            <person name="Izutsu Y."/>
            <person name="Robert J."/>
            <person name="Fortriede J."/>
            <person name="Burns K."/>
            <person name="Lotay V."/>
            <person name="Karimi K."/>
            <person name="Yasuoka Y."/>
            <person name="Dichmann D.S."/>
            <person name="Flajnik M.F."/>
            <person name="Houston D.W."/>
            <person name="Shendure J."/>
            <person name="DuPasquier L."/>
            <person name="Vize P.D."/>
            <person name="Zorn A.M."/>
            <person name="Ito M."/>
            <person name="Marcotte E.M."/>
            <person name="Wallingford J.B."/>
            <person name="Ito Y."/>
            <person name="Asashima M."/>
            <person name="Ueno N."/>
            <person name="Matsuda Y."/>
            <person name="Veenstra G.J."/>
            <person name="Fujiyama A."/>
            <person name="Harland R.M."/>
            <person name="Taira M."/>
            <person name="Rokhsar D.S."/>
        </authorList>
    </citation>
    <scope>NUCLEOTIDE SEQUENCE [LARGE SCALE GENOMIC DNA]</scope>
    <source>
        <strain evidence="3">J</strain>
    </source>
</reference>
<dbReference type="AlphaFoldDB" id="A0A974DUH2"/>
<keyword evidence="1" id="KW-0812">Transmembrane</keyword>
<keyword evidence="1" id="KW-0472">Membrane</keyword>
<evidence type="ECO:0000256" key="1">
    <source>
        <dbReference type="SAM" id="Phobius"/>
    </source>
</evidence>
<accession>A0A974DUH2</accession>
<gene>
    <name evidence="2" type="ORF">XELAEV_18009690mg</name>
</gene>
<evidence type="ECO:0000313" key="3">
    <source>
        <dbReference type="Proteomes" id="UP000694892"/>
    </source>
</evidence>
<feature type="transmembrane region" description="Helical" evidence="1">
    <location>
        <begin position="20"/>
        <end position="42"/>
    </location>
</feature>
<sequence length="70" mass="7804">MKPSKDFTGNNSPRHYKINFYANCGTGGVIYLVTCVCGLQYIGKTIRAIRKCTSEHLNCVSRELTTVCEV</sequence>
<dbReference type="Proteomes" id="UP000694892">
    <property type="component" value="Chromosome 1S"/>
</dbReference>
<protein>
    <recommendedName>
        <fullName evidence="4">GIY-YIG domain-containing protein</fullName>
    </recommendedName>
</protein>
<dbReference type="EMBL" id="CM004467">
    <property type="protein sequence ID" value="OCT97466.1"/>
    <property type="molecule type" value="Genomic_DNA"/>
</dbReference>